<reference evidence="1" key="1">
    <citation type="submission" date="2023-03" db="UniProtKB">
        <authorList>
            <consortium name="EnsemblPlants"/>
        </authorList>
    </citation>
    <scope>IDENTIFICATION</scope>
</reference>
<accession>A0A9I9EM98</accession>
<dbReference type="AlphaFoldDB" id="A0A9I9EM98"/>
<dbReference type="EnsemblPlants" id="MELO3C035681.2.1">
    <property type="protein sequence ID" value="MELO3C035681.2.1"/>
    <property type="gene ID" value="MELO3C035681.2"/>
</dbReference>
<sequence length="265" mass="30004">MPLKLVTNSVSLHVTCPSRSKSTSKLAVMFSSIVARHRLRHSSSATDDVFIKFHFPSPLRAASEPLPQTSKPSRLPPSFCLAKLLVTQVEPLLWGFRNCVIPQNFKEVPPPRFQSPPFEVVAVVKVPPPHPSSSLRPQKLLTVSVSSSVQAAIGHYPRPRVQFVVARRISELTALLVVKVMYEADRRGVRRIREGHLRMSSFNASAQCLCCFRFEDFNLRLNKLQIYCQPKNYYLFANIEAELRGFNVVTVKTKKKSLSHERLIN</sequence>
<proteinExistence type="predicted"/>
<name>A0A9I9EM98_CUCME</name>
<evidence type="ECO:0000313" key="1">
    <source>
        <dbReference type="EnsemblPlants" id="MELO3C035681.2.1"/>
    </source>
</evidence>
<dbReference type="Gramene" id="MELO3C035681.2.1">
    <property type="protein sequence ID" value="MELO3C035681.2.1"/>
    <property type="gene ID" value="MELO3C035681.2"/>
</dbReference>
<organism evidence="1">
    <name type="scientific">Cucumis melo</name>
    <name type="common">Muskmelon</name>
    <dbReference type="NCBI Taxonomy" id="3656"/>
    <lineage>
        <taxon>Eukaryota</taxon>
        <taxon>Viridiplantae</taxon>
        <taxon>Streptophyta</taxon>
        <taxon>Embryophyta</taxon>
        <taxon>Tracheophyta</taxon>
        <taxon>Spermatophyta</taxon>
        <taxon>Magnoliopsida</taxon>
        <taxon>eudicotyledons</taxon>
        <taxon>Gunneridae</taxon>
        <taxon>Pentapetalae</taxon>
        <taxon>rosids</taxon>
        <taxon>fabids</taxon>
        <taxon>Cucurbitales</taxon>
        <taxon>Cucurbitaceae</taxon>
        <taxon>Benincaseae</taxon>
        <taxon>Cucumis</taxon>
    </lineage>
</organism>
<protein>
    <submittedName>
        <fullName evidence="1">Uncharacterized protein</fullName>
    </submittedName>
</protein>